<organism evidence="1">
    <name type="scientific">uncultured Caudovirales phage</name>
    <dbReference type="NCBI Taxonomy" id="2100421"/>
    <lineage>
        <taxon>Viruses</taxon>
        <taxon>Duplodnaviria</taxon>
        <taxon>Heunggongvirae</taxon>
        <taxon>Uroviricota</taxon>
        <taxon>Caudoviricetes</taxon>
        <taxon>Peduoviridae</taxon>
        <taxon>Maltschvirus</taxon>
        <taxon>Maltschvirus maltsch</taxon>
    </lineage>
</organism>
<dbReference type="InterPro" id="IPR014729">
    <property type="entry name" value="Rossmann-like_a/b/a_fold"/>
</dbReference>
<dbReference type="Gene3D" id="3.40.50.620">
    <property type="entry name" value="HUPs"/>
    <property type="match status" value="1"/>
</dbReference>
<gene>
    <name evidence="1" type="ORF">UFOVP450_164</name>
</gene>
<dbReference type="SUPFAM" id="SSF52374">
    <property type="entry name" value="Nucleotidylyl transferase"/>
    <property type="match status" value="1"/>
</dbReference>
<reference evidence="1" key="1">
    <citation type="submission" date="2020-04" db="EMBL/GenBank/DDBJ databases">
        <authorList>
            <person name="Chiriac C."/>
            <person name="Salcher M."/>
            <person name="Ghai R."/>
            <person name="Kavagutti S V."/>
        </authorList>
    </citation>
    <scope>NUCLEOTIDE SEQUENCE</scope>
</reference>
<dbReference type="SUPFAM" id="SSF56784">
    <property type="entry name" value="HAD-like"/>
    <property type="match status" value="1"/>
</dbReference>
<protein>
    <recommendedName>
        <fullName evidence="2">Cytidyltransferase-like domain-containing protein</fullName>
    </recommendedName>
</protein>
<dbReference type="InterPro" id="IPR036412">
    <property type="entry name" value="HAD-like_sf"/>
</dbReference>
<evidence type="ECO:0008006" key="2">
    <source>
        <dbReference type="Google" id="ProtNLM"/>
    </source>
</evidence>
<accession>A0A6J5MBE6</accession>
<evidence type="ECO:0000313" key="1">
    <source>
        <dbReference type="EMBL" id="CAB4143541.1"/>
    </source>
</evidence>
<name>A0A6J5MBE6_9CAUD</name>
<proteinExistence type="predicted"/>
<sequence>MSLLSNYLAESLLKELNEQAIVLFPGGFKPPHGGHLELATRYSQQPGVSQVIILIGPEPREGITREQSIAIWRELTKSNNKILIQKTEVNSPLAAAYKYIETAKPGSYALAASSKGDDYKRVVDFVKAHQPGSKYTREGVNVVELPLDVKPLPYQNRTPKAEKYAPGKSENNKGVSASVLRADLKNNDKEAFATNYPNVADKTVIDKVFDILKKKATESLNEDKLRIFDFDDTLVHTDSKIHITKKATGEKITMTPAEYAVYDEEEGDTFDFSEFSGPIKSAKEFKKYTKVMRAMLDAGGTDRKVVVLTARADSKSVEDYLKTIGIQAPVIGVGSSDPYKKSQWIEDQIAQGYDDVYFLDDSLKNLAAVDQLKSKYPNVKIRTQNVLQPETTALATEEILPSDFFSKLKMRFKDFIQKVMQEKDETKEAFATIVQAAQGKRNLTPSERKAVGEQLGDVIKTMGLGAASVLPGGVIYFTLIKLLKLEKYTMPSSFIKEKVNLNEGGGAGHLAHPYEDLDLTFADIKDMIKAALSGKLEYAQEKLDGQNLMVTYKDGKVRSARNKTELKNFGQESKTIDQVAEKFANRGPIKTAFVETMRDLENAINKLTPAQKEQFFENGKRFINLEILFPETQNVIPYGAALLRMHHFKEYDQAGTAVRDDVEGVQLLQTAFDAVQSGNDEKTFEVGVTNPATIKQDADYDAQEQQFLALANAVQQKYKMQETNTVKDYVGKWWNVFVKKKAKELGYKIPKEVRELIVNRWAFTDKSVASPIIKGKIANEEFKNWFDQFDKSSEVETTKKEVLEPVERLFLKLGVRILKNIENLTTVNPNDATKKIKQDVAASIRNIQTAVDNDSIADSDAAMKFLKRQLLRLKDIGGFEAIVPTEGVVFRYKGKLYKLTGAFAPVNQILGYLRF</sequence>
<dbReference type="EMBL" id="LR796421">
    <property type="protein sequence ID" value="CAB4143541.1"/>
    <property type="molecule type" value="Genomic_DNA"/>
</dbReference>